<evidence type="ECO:0000313" key="1">
    <source>
        <dbReference type="EMBL" id="GEK94454.1"/>
    </source>
</evidence>
<organism evidence="1 2">
    <name type="scientific">Gluconobacter wancherniae NBRC 103581</name>
    <dbReference type="NCBI Taxonomy" id="656744"/>
    <lineage>
        <taxon>Bacteria</taxon>
        <taxon>Pseudomonadati</taxon>
        <taxon>Pseudomonadota</taxon>
        <taxon>Alphaproteobacteria</taxon>
        <taxon>Acetobacterales</taxon>
        <taxon>Acetobacteraceae</taxon>
        <taxon>Gluconobacter</taxon>
    </lineage>
</organism>
<dbReference type="AlphaFoldDB" id="A0A511B207"/>
<evidence type="ECO:0000313" key="2">
    <source>
        <dbReference type="Proteomes" id="UP000321230"/>
    </source>
</evidence>
<dbReference type="EMBL" id="BJUZ01000003">
    <property type="protein sequence ID" value="GEK94454.1"/>
    <property type="molecule type" value="Genomic_DNA"/>
</dbReference>
<keyword evidence="2" id="KW-1185">Reference proteome</keyword>
<protein>
    <submittedName>
        <fullName evidence="1">Uncharacterized protein</fullName>
    </submittedName>
</protein>
<dbReference type="Proteomes" id="UP000321230">
    <property type="component" value="Unassembled WGS sequence"/>
</dbReference>
<dbReference type="RefSeq" id="WP_146797997.1">
    <property type="nucleotide sequence ID" value="NZ_BARC01000002.1"/>
</dbReference>
<gene>
    <name evidence="1" type="ORF">GWA01_22240</name>
</gene>
<accession>A0A511B207</accession>
<sequence>MPSLDRRVAPAEKLAQIGLKHHFAAAGDSWFNGGVGGAGGLGQACYIRQLPQATAGLSFSEEVCP</sequence>
<reference evidence="1 2" key="1">
    <citation type="submission" date="2019-07" db="EMBL/GenBank/DDBJ databases">
        <title>Whole genome shotgun sequence of Gluconobacter wancherniae NBRC 103581.</title>
        <authorList>
            <person name="Hosoyama A."/>
            <person name="Uohara A."/>
            <person name="Ohji S."/>
            <person name="Ichikawa N."/>
        </authorList>
    </citation>
    <scope>NUCLEOTIDE SEQUENCE [LARGE SCALE GENOMIC DNA]</scope>
    <source>
        <strain evidence="1 2">NBRC 103581</strain>
    </source>
</reference>
<proteinExistence type="predicted"/>
<name>A0A511B207_9PROT</name>
<comment type="caution">
    <text evidence="1">The sequence shown here is derived from an EMBL/GenBank/DDBJ whole genome shotgun (WGS) entry which is preliminary data.</text>
</comment>